<dbReference type="Pfam" id="PF00450">
    <property type="entry name" value="Peptidase_S10"/>
    <property type="match status" value="1"/>
</dbReference>
<comment type="caution">
    <text evidence="4">The sequence shown here is derived from an EMBL/GenBank/DDBJ whole genome shotgun (WGS) entry which is preliminary data.</text>
</comment>
<evidence type="ECO:0000256" key="3">
    <source>
        <dbReference type="SAM" id="Phobius"/>
    </source>
</evidence>
<keyword evidence="3" id="KW-1133">Transmembrane helix</keyword>
<dbReference type="InterPro" id="IPR018202">
    <property type="entry name" value="Ser_caboxypep_ser_AS"/>
</dbReference>
<dbReference type="AlphaFoldDB" id="A0A6G0WSN1"/>
<keyword evidence="2" id="KW-0121">Carboxypeptidase</keyword>
<evidence type="ECO:0000256" key="2">
    <source>
        <dbReference type="RuleBase" id="RU361156"/>
    </source>
</evidence>
<dbReference type="GO" id="GO:0004185">
    <property type="term" value="F:serine-type carboxypeptidase activity"/>
    <property type="evidence" value="ECO:0007669"/>
    <property type="project" value="UniProtKB-UniRule"/>
</dbReference>
<feature type="chain" id="PRO_5026374580" description="Carboxypeptidase" evidence="2">
    <location>
        <begin position="20"/>
        <end position="540"/>
    </location>
</feature>
<evidence type="ECO:0000313" key="5">
    <source>
        <dbReference type="Proteomes" id="UP000481153"/>
    </source>
</evidence>
<keyword evidence="3" id="KW-0472">Membrane</keyword>
<evidence type="ECO:0000313" key="4">
    <source>
        <dbReference type="EMBL" id="KAF0730440.1"/>
    </source>
</evidence>
<name>A0A6G0WSN1_9STRA</name>
<protein>
    <recommendedName>
        <fullName evidence="2">Carboxypeptidase</fullName>
        <ecNumber evidence="2">3.4.16.-</ecNumber>
    </recommendedName>
</protein>
<dbReference type="Proteomes" id="UP000481153">
    <property type="component" value="Unassembled WGS sequence"/>
</dbReference>
<keyword evidence="2" id="KW-0645">Protease</keyword>
<dbReference type="InterPro" id="IPR029058">
    <property type="entry name" value="AB_hydrolase_fold"/>
</dbReference>
<gene>
    <name evidence="4" type="ORF">Ae201684_012140</name>
</gene>
<dbReference type="PROSITE" id="PS00131">
    <property type="entry name" value="CARBOXYPEPT_SER_SER"/>
    <property type="match status" value="1"/>
</dbReference>
<keyword evidence="2" id="KW-0732">Signal</keyword>
<dbReference type="PROSITE" id="PS00560">
    <property type="entry name" value="CARBOXYPEPT_SER_HIS"/>
    <property type="match status" value="1"/>
</dbReference>
<feature type="transmembrane region" description="Helical" evidence="3">
    <location>
        <begin position="497"/>
        <end position="517"/>
    </location>
</feature>
<dbReference type="PANTHER" id="PTHR11802:SF201">
    <property type="entry name" value="CARBOXYPEPTIDASE"/>
    <property type="match status" value="1"/>
</dbReference>
<organism evidence="4 5">
    <name type="scientific">Aphanomyces euteiches</name>
    <dbReference type="NCBI Taxonomy" id="100861"/>
    <lineage>
        <taxon>Eukaryota</taxon>
        <taxon>Sar</taxon>
        <taxon>Stramenopiles</taxon>
        <taxon>Oomycota</taxon>
        <taxon>Saprolegniomycetes</taxon>
        <taxon>Saprolegniales</taxon>
        <taxon>Verrucalvaceae</taxon>
        <taxon>Aphanomyces</taxon>
    </lineage>
</organism>
<evidence type="ECO:0000256" key="1">
    <source>
        <dbReference type="ARBA" id="ARBA00009431"/>
    </source>
</evidence>
<dbReference type="VEuPathDB" id="FungiDB:AeMF1_015950"/>
<accession>A0A6G0WSN1</accession>
<dbReference type="PANTHER" id="PTHR11802">
    <property type="entry name" value="SERINE PROTEASE FAMILY S10 SERINE CARBOXYPEPTIDASE"/>
    <property type="match status" value="1"/>
</dbReference>
<dbReference type="GO" id="GO:0006508">
    <property type="term" value="P:proteolysis"/>
    <property type="evidence" value="ECO:0007669"/>
    <property type="project" value="UniProtKB-KW"/>
</dbReference>
<sequence>MKLFRGLLLGATAIVAALAGSIKEDHKITTLPNYNDKTPLDFNQYAGRLAIPSNGQEMFYWYVESQNDPKNDPIVLWLNGGPGCSSLGGFFTELGPFVVMSDLSVKRNKYGWNRKANVVFLESPSGVGFSRPVLNSSQYNDDFTTGRAREFLIEFFKAYPELQNRDFYITGESYGGMYIPFLVHNLVTTPAQGINLKGFAIGNPYTDEAIDNAAYMDYYYSHGLISIEDYNAIQANCNKTSLAKFAGVFSDNTVDDACAKAVHQGMKDSDRANFNGYYIFGDVCLLNNEQGNVLRYKNIRPVHRGNIGPCADQFTESYLRLPAVQSAIHITGNHVDWTACSSHSAIHYTRSKSSLPLYPTILSKGLKALIYSGDADSVVNFIGTQRWITTNGLKLNVKSKWRPWFGPDKQLAGYTEGYDGLNFTTIKGAGHMVPAVRPLHGLYLFECFIYGPDACAKFDYPKDNLEYLTGADVVYSADEGDNDDDVAFSVEPAVKPWHYAVWYSVLVAGTVFAVVVVNRLSNKPKYQSLTDGESKPIYTQ</sequence>
<keyword evidence="2" id="KW-0378">Hydrolase</keyword>
<dbReference type="PRINTS" id="PR00724">
    <property type="entry name" value="CRBOXYPTASEC"/>
</dbReference>
<dbReference type="EC" id="3.4.16.-" evidence="2"/>
<reference evidence="4 5" key="1">
    <citation type="submission" date="2019-07" db="EMBL/GenBank/DDBJ databases">
        <title>Genomics analysis of Aphanomyces spp. identifies a new class of oomycete effector associated with host adaptation.</title>
        <authorList>
            <person name="Gaulin E."/>
        </authorList>
    </citation>
    <scope>NUCLEOTIDE SEQUENCE [LARGE SCALE GENOMIC DNA]</scope>
    <source>
        <strain evidence="4 5">ATCC 201684</strain>
    </source>
</reference>
<dbReference type="Gene3D" id="3.40.50.1820">
    <property type="entry name" value="alpha/beta hydrolase"/>
    <property type="match status" value="1"/>
</dbReference>
<keyword evidence="5" id="KW-1185">Reference proteome</keyword>
<dbReference type="InterPro" id="IPR033124">
    <property type="entry name" value="Ser_caboxypep_his_AS"/>
</dbReference>
<dbReference type="SUPFAM" id="SSF53474">
    <property type="entry name" value="alpha/beta-Hydrolases"/>
    <property type="match status" value="1"/>
</dbReference>
<dbReference type="EMBL" id="VJMJ01000154">
    <property type="protein sequence ID" value="KAF0730440.1"/>
    <property type="molecule type" value="Genomic_DNA"/>
</dbReference>
<feature type="signal peptide" evidence="2">
    <location>
        <begin position="1"/>
        <end position="19"/>
    </location>
</feature>
<dbReference type="InterPro" id="IPR001563">
    <property type="entry name" value="Peptidase_S10"/>
</dbReference>
<proteinExistence type="inferred from homology"/>
<keyword evidence="3" id="KW-0812">Transmembrane</keyword>
<comment type="similarity">
    <text evidence="1 2">Belongs to the peptidase S10 family.</text>
</comment>